<reference evidence="13 14" key="1">
    <citation type="journal article" date="2019" name="Sci. Rep.">
        <title>Orb-weaving spider Araneus ventricosus genome elucidates the spidroin gene catalogue.</title>
        <authorList>
            <person name="Kono N."/>
            <person name="Nakamura H."/>
            <person name="Ohtoshi R."/>
            <person name="Moran D.A.P."/>
            <person name="Shinohara A."/>
            <person name="Yoshida Y."/>
            <person name="Fujiwara M."/>
            <person name="Mori M."/>
            <person name="Tomita M."/>
            <person name="Arakawa K."/>
        </authorList>
    </citation>
    <scope>NUCLEOTIDE SEQUENCE [LARGE SCALE GENOMIC DNA]</scope>
</reference>
<dbReference type="SMART" id="SM00355">
    <property type="entry name" value="ZnF_C2H2"/>
    <property type="match status" value="2"/>
</dbReference>
<dbReference type="PANTHER" id="PTHR24399">
    <property type="entry name" value="ZINC FINGER AND BTB DOMAIN-CONTAINING"/>
    <property type="match status" value="1"/>
</dbReference>
<dbReference type="FunFam" id="3.30.160.60:FF:000540">
    <property type="entry name" value="zinc finger protein 263 isoform X1"/>
    <property type="match status" value="1"/>
</dbReference>
<proteinExistence type="inferred from homology"/>
<comment type="similarity">
    <text evidence="2">Belongs to the krueppel C2H2-type zinc-finger protein family.</text>
</comment>
<evidence type="ECO:0000256" key="1">
    <source>
        <dbReference type="ARBA" id="ARBA00004123"/>
    </source>
</evidence>
<dbReference type="InterPro" id="IPR013087">
    <property type="entry name" value="Znf_C2H2_type"/>
</dbReference>
<organism evidence="13 14">
    <name type="scientific">Araneus ventricosus</name>
    <name type="common">Orbweaver spider</name>
    <name type="synonym">Epeira ventricosa</name>
    <dbReference type="NCBI Taxonomy" id="182803"/>
    <lineage>
        <taxon>Eukaryota</taxon>
        <taxon>Metazoa</taxon>
        <taxon>Ecdysozoa</taxon>
        <taxon>Arthropoda</taxon>
        <taxon>Chelicerata</taxon>
        <taxon>Arachnida</taxon>
        <taxon>Araneae</taxon>
        <taxon>Araneomorphae</taxon>
        <taxon>Entelegynae</taxon>
        <taxon>Araneoidea</taxon>
        <taxon>Araneidae</taxon>
        <taxon>Araneus</taxon>
    </lineage>
</organism>
<keyword evidence="10" id="KW-0539">Nucleus</keyword>
<protein>
    <recommendedName>
        <fullName evidence="12">C2H2-type domain-containing protein</fullName>
    </recommendedName>
</protein>
<evidence type="ECO:0000313" key="14">
    <source>
        <dbReference type="Proteomes" id="UP000499080"/>
    </source>
</evidence>
<keyword evidence="8" id="KW-0238">DNA-binding</keyword>
<dbReference type="GO" id="GO:0000978">
    <property type="term" value="F:RNA polymerase II cis-regulatory region sequence-specific DNA binding"/>
    <property type="evidence" value="ECO:0007669"/>
    <property type="project" value="TreeGrafter"/>
</dbReference>
<evidence type="ECO:0000256" key="10">
    <source>
        <dbReference type="ARBA" id="ARBA00023242"/>
    </source>
</evidence>
<dbReference type="GO" id="GO:0008270">
    <property type="term" value="F:zinc ion binding"/>
    <property type="evidence" value="ECO:0007669"/>
    <property type="project" value="UniProtKB-KW"/>
</dbReference>
<keyword evidence="4" id="KW-0677">Repeat</keyword>
<evidence type="ECO:0000256" key="5">
    <source>
        <dbReference type="ARBA" id="ARBA00022771"/>
    </source>
</evidence>
<dbReference type="InterPro" id="IPR036236">
    <property type="entry name" value="Znf_C2H2_sf"/>
</dbReference>
<keyword evidence="7" id="KW-0805">Transcription regulation</keyword>
<dbReference type="PANTHER" id="PTHR24399:SF23">
    <property type="entry name" value="C2H2-TYPE DOMAIN-CONTAINING PROTEIN"/>
    <property type="match status" value="1"/>
</dbReference>
<evidence type="ECO:0000256" key="11">
    <source>
        <dbReference type="PROSITE-ProRule" id="PRU00042"/>
    </source>
</evidence>
<comment type="caution">
    <text evidence="13">The sequence shown here is derived from an EMBL/GenBank/DDBJ whole genome shotgun (WGS) entry which is preliminary data.</text>
</comment>
<name>A0A4Y2LW03_ARAVE</name>
<evidence type="ECO:0000256" key="2">
    <source>
        <dbReference type="ARBA" id="ARBA00006991"/>
    </source>
</evidence>
<sequence>MKNTETNSVNDLCVKTVDTDKSVENVIEKNKKYFACDICGKKFCQKRLLKKHSHTHTRVKPYSCHECGKGFSQRRNLNRHYQTHTNEKPYSCDYPARRRSSTFRTERPSFDQIIKTPLLLKIPSASWPKVIADWRCTPELSSLRTDPALARDRLCASERWNAMSEPELPAMYL</sequence>
<keyword evidence="3" id="KW-0479">Metal-binding</keyword>
<evidence type="ECO:0000256" key="6">
    <source>
        <dbReference type="ARBA" id="ARBA00022833"/>
    </source>
</evidence>
<evidence type="ECO:0000256" key="9">
    <source>
        <dbReference type="ARBA" id="ARBA00023163"/>
    </source>
</evidence>
<dbReference type="GO" id="GO:0005654">
    <property type="term" value="C:nucleoplasm"/>
    <property type="evidence" value="ECO:0007669"/>
    <property type="project" value="TreeGrafter"/>
</dbReference>
<evidence type="ECO:0000256" key="3">
    <source>
        <dbReference type="ARBA" id="ARBA00022723"/>
    </source>
</evidence>
<feature type="domain" description="C2H2-type" evidence="12">
    <location>
        <begin position="34"/>
        <end position="61"/>
    </location>
</feature>
<evidence type="ECO:0000256" key="4">
    <source>
        <dbReference type="ARBA" id="ARBA00022737"/>
    </source>
</evidence>
<dbReference type="EMBL" id="BGPR01006403">
    <property type="protein sequence ID" value="GBN18682.1"/>
    <property type="molecule type" value="Genomic_DNA"/>
</dbReference>
<dbReference type="Proteomes" id="UP000499080">
    <property type="component" value="Unassembled WGS sequence"/>
</dbReference>
<dbReference type="GO" id="GO:0002682">
    <property type="term" value="P:regulation of immune system process"/>
    <property type="evidence" value="ECO:0007669"/>
    <property type="project" value="TreeGrafter"/>
</dbReference>
<evidence type="ECO:0000256" key="8">
    <source>
        <dbReference type="ARBA" id="ARBA00023125"/>
    </source>
</evidence>
<evidence type="ECO:0000259" key="12">
    <source>
        <dbReference type="PROSITE" id="PS50157"/>
    </source>
</evidence>
<dbReference type="PROSITE" id="PS50157">
    <property type="entry name" value="ZINC_FINGER_C2H2_2"/>
    <property type="match status" value="2"/>
</dbReference>
<keyword evidence="9" id="KW-0804">Transcription</keyword>
<evidence type="ECO:0000256" key="7">
    <source>
        <dbReference type="ARBA" id="ARBA00023015"/>
    </source>
</evidence>
<gene>
    <name evidence="13" type="ORF">AVEN_89422_1</name>
</gene>
<dbReference type="AlphaFoldDB" id="A0A4Y2LW03"/>
<dbReference type="Gene3D" id="3.30.160.60">
    <property type="entry name" value="Classic Zinc Finger"/>
    <property type="match status" value="2"/>
</dbReference>
<accession>A0A4Y2LW03</accession>
<dbReference type="OrthoDB" id="8117402at2759"/>
<dbReference type="GO" id="GO:0001817">
    <property type="term" value="P:regulation of cytokine production"/>
    <property type="evidence" value="ECO:0007669"/>
    <property type="project" value="TreeGrafter"/>
</dbReference>
<keyword evidence="5 11" id="KW-0863">Zinc-finger</keyword>
<dbReference type="SUPFAM" id="SSF57667">
    <property type="entry name" value="beta-beta-alpha zinc fingers"/>
    <property type="match status" value="1"/>
</dbReference>
<evidence type="ECO:0000313" key="13">
    <source>
        <dbReference type="EMBL" id="GBN18682.1"/>
    </source>
</evidence>
<comment type="subcellular location">
    <subcellularLocation>
        <location evidence="1">Nucleus</location>
    </subcellularLocation>
</comment>
<dbReference type="GO" id="GO:0001227">
    <property type="term" value="F:DNA-binding transcription repressor activity, RNA polymerase II-specific"/>
    <property type="evidence" value="ECO:0007669"/>
    <property type="project" value="TreeGrafter"/>
</dbReference>
<keyword evidence="6" id="KW-0862">Zinc</keyword>
<feature type="domain" description="C2H2-type" evidence="12">
    <location>
        <begin position="62"/>
        <end position="89"/>
    </location>
</feature>
<keyword evidence="14" id="KW-1185">Reference proteome</keyword>
<dbReference type="PROSITE" id="PS00028">
    <property type="entry name" value="ZINC_FINGER_C2H2_1"/>
    <property type="match status" value="2"/>
</dbReference>
<dbReference type="Pfam" id="PF00096">
    <property type="entry name" value="zf-C2H2"/>
    <property type="match status" value="2"/>
</dbReference>